<dbReference type="OrthoDB" id="653598at2"/>
<sequence>MKKILQCGFLFWLLALQACDGFFDEKPNISLVVPQTLDDFQAILDGRPRAMNSTLSTGLLSSDDLILGPAILNQLAFSQVSSYFWREEFYLPDESDPNWFTCYRKVFHANLVIDGLRNYSPKTALELQRKTILEASAKFYRAQGHFESLSHYSPYSDFKTPNLMGIPIRLTSDLNVKVGRIAQEQALAQIIKDLEDGASLLPAKPEVPTRPSAWAAHAMLSRVHLYTKNYEKALFHAEKTLEIEDALMNYGEINPGPTYPFKIFNQEVIFYGELLSGRYALNTQTFVNPEIVRMYGNGDYRSSLFFRKSPVDSLVNFRGHYTGDYFVFGGLAVNEVVLNKAESAVRLGQTGKAREALNYLLSNRINPKNFSPINADSQSELLQKILSERRKELVFRGLRWLDLKRLNTEDETKVTMRRKYNPENSILPPGDPRYVIPIPPIEVDLNPLIKNP</sequence>
<feature type="domain" description="RagB/SusD" evidence="7">
    <location>
        <begin position="335"/>
        <end position="449"/>
    </location>
</feature>
<feature type="chain" id="PRO_5016466565" evidence="6">
    <location>
        <begin position="19"/>
        <end position="452"/>
    </location>
</feature>
<keyword evidence="5" id="KW-0998">Cell outer membrane</keyword>
<evidence type="ECO:0000313" key="10">
    <source>
        <dbReference type="Proteomes" id="UP000248917"/>
    </source>
</evidence>
<comment type="subcellular location">
    <subcellularLocation>
        <location evidence="1">Cell outer membrane</location>
    </subcellularLocation>
</comment>
<dbReference type="InterPro" id="IPR012944">
    <property type="entry name" value="SusD_RagB_dom"/>
</dbReference>
<evidence type="ECO:0000256" key="5">
    <source>
        <dbReference type="ARBA" id="ARBA00023237"/>
    </source>
</evidence>
<dbReference type="RefSeq" id="WP_111393431.1">
    <property type="nucleotide sequence ID" value="NZ_QKTX01000009.1"/>
</dbReference>
<keyword evidence="4" id="KW-0472">Membrane</keyword>
<keyword evidence="10" id="KW-1185">Reference proteome</keyword>
<organism evidence="9 10">
    <name type="scientific">Algoriphagus aquaeductus</name>
    <dbReference type="NCBI Taxonomy" id="475299"/>
    <lineage>
        <taxon>Bacteria</taxon>
        <taxon>Pseudomonadati</taxon>
        <taxon>Bacteroidota</taxon>
        <taxon>Cytophagia</taxon>
        <taxon>Cytophagales</taxon>
        <taxon>Cyclobacteriaceae</taxon>
        <taxon>Algoriphagus</taxon>
    </lineage>
</organism>
<keyword evidence="3 6" id="KW-0732">Signal</keyword>
<dbReference type="PROSITE" id="PS51257">
    <property type="entry name" value="PROKAR_LIPOPROTEIN"/>
    <property type="match status" value="1"/>
</dbReference>
<evidence type="ECO:0000256" key="6">
    <source>
        <dbReference type="SAM" id="SignalP"/>
    </source>
</evidence>
<reference evidence="9 10" key="1">
    <citation type="submission" date="2018-06" db="EMBL/GenBank/DDBJ databases">
        <title>Genomic Encyclopedia of Archaeal and Bacterial Type Strains, Phase II (KMG-II): from individual species to whole genera.</title>
        <authorList>
            <person name="Goeker M."/>
        </authorList>
    </citation>
    <scope>NUCLEOTIDE SEQUENCE [LARGE SCALE GENOMIC DNA]</scope>
    <source>
        <strain evidence="9 10">T4</strain>
    </source>
</reference>
<evidence type="ECO:0000259" key="7">
    <source>
        <dbReference type="Pfam" id="PF07980"/>
    </source>
</evidence>
<evidence type="ECO:0000256" key="4">
    <source>
        <dbReference type="ARBA" id="ARBA00023136"/>
    </source>
</evidence>
<evidence type="ECO:0000313" key="9">
    <source>
        <dbReference type="EMBL" id="PZV82294.1"/>
    </source>
</evidence>
<dbReference type="InterPro" id="IPR011990">
    <property type="entry name" value="TPR-like_helical_dom_sf"/>
</dbReference>
<proteinExistence type="inferred from homology"/>
<dbReference type="SUPFAM" id="SSF48452">
    <property type="entry name" value="TPR-like"/>
    <property type="match status" value="1"/>
</dbReference>
<dbReference type="Pfam" id="PF14322">
    <property type="entry name" value="SusD-like_3"/>
    <property type="match status" value="1"/>
</dbReference>
<dbReference type="Proteomes" id="UP000248917">
    <property type="component" value="Unassembled WGS sequence"/>
</dbReference>
<dbReference type="GO" id="GO:0009279">
    <property type="term" value="C:cell outer membrane"/>
    <property type="evidence" value="ECO:0007669"/>
    <property type="project" value="UniProtKB-SubCell"/>
</dbReference>
<comment type="caution">
    <text evidence="9">The sequence shown here is derived from an EMBL/GenBank/DDBJ whole genome shotgun (WGS) entry which is preliminary data.</text>
</comment>
<accession>A0A326RPP0</accession>
<dbReference type="EMBL" id="QKTX01000009">
    <property type="protein sequence ID" value="PZV82294.1"/>
    <property type="molecule type" value="Genomic_DNA"/>
</dbReference>
<comment type="similarity">
    <text evidence="2">Belongs to the SusD family.</text>
</comment>
<name>A0A326RPP0_9BACT</name>
<dbReference type="AlphaFoldDB" id="A0A326RPP0"/>
<feature type="domain" description="SusD-like N-terminal" evidence="8">
    <location>
        <begin position="22"/>
        <end position="225"/>
    </location>
</feature>
<evidence type="ECO:0000256" key="2">
    <source>
        <dbReference type="ARBA" id="ARBA00006275"/>
    </source>
</evidence>
<evidence type="ECO:0000256" key="3">
    <source>
        <dbReference type="ARBA" id="ARBA00022729"/>
    </source>
</evidence>
<dbReference type="InterPro" id="IPR033985">
    <property type="entry name" value="SusD-like_N"/>
</dbReference>
<gene>
    <name evidence="9" type="ORF">CLV31_109155</name>
</gene>
<dbReference type="Pfam" id="PF07980">
    <property type="entry name" value="SusD_RagB"/>
    <property type="match status" value="1"/>
</dbReference>
<evidence type="ECO:0000256" key="1">
    <source>
        <dbReference type="ARBA" id="ARBA00004442"/>
    </source>
</evidence>
<protein>
    <submittedName>
        <fullName evidence="9">SusD-like starch-binding protein associating with outer membrane</fullName>
    </submittedName>
</protein>
<feature type="signal peptide" evidence="6">
    <location>
        <begin position="1"/>
        <end position="18"/>
    </location>
</feature>
<evidence type="ECO:0000259" key="8">
    <source>
        <dbReference type="Pfam" id="PF14322"/>
    </source>
</evidence>
<dbReference type="Gene3D" id="1.25.40.390">
    <property type="match status" value="1"/>
</dbReference>